<evidence type="ECO:0008006" key="10">
    <source>
        <dbReference type="Google" id="ProtNLM"/>
    </source>
</evidence>
<evidence type="ECO:0000259" key="7">
    <source>
        <dbReference type="Pfam" id="PF24892"/>
    </source>
</evidence>
<dbReference type="SMART" id="SM00386">
    <property type="entry name" value="HAT"/>
    <property type="match status" value="5"/>
</dbReference>
<evidence type="ECO:0000313" key="9">
    <source>
        <dbReference type="Proteomes" id="UP000198323"/>
    </source>
</evidence>
<dbReference type="Pfam" id="PF08640">
    <property type="entry name" value="U3_assoc_6"/>
    <property type="match status" value="1"/>
</dbReference>
<dbReference type="PANTHER" id="PTHR23271:SF1">
    <property type="entry name" value="U3 SMALL NUCLEOLAR RNA-ASSOCIATED PROTEIN 6 HOMOLOG"/>
    <property type="match status" value="1"/>
</dbReference>
<dbReference type="GO" id="GO:0034388">
    <property type="term" value="C:Pwp2p-containing subcomplex of 90S preribosome"/>
    <property type="evidence" value="ECO:0007669"/>
    <property type="project" value="TreeGrafter"/>
</dbReference>
<dbReference type="Pfam" id="PF24892">
    <property type="entry name" value="UTP6_C"/>
    <property type="match status" value="1"/>
</dbReference>
<keyword evidence="9" id="KW-1185">Reference proteome</keyword>
<dbReference type="GO" id="GO:0030515">
    <property type="term" value="F:snoRNA binding"/>
    <property type="evidence" value="ECO:0007669"/>
    <property type="project" value="InterPro"/>
</dbReference>
<keyword evidence="4" id="KW-0677">Repeat</keyword>
<protein>
    <recommendedName>
        <fullName evidence="10">UTP6 protein</fullName>
    </recommendedName>
</protein>
<dbReference type="Gene3D" id="1.25.40.10">
    <property type="entry name" value="Tetratricopeptide repeat domain"/>
    <property type="match status" value="1"/>
</dbReference>
<dbReference type="Pfam" id="PF15340">
    <property type="entry name" value="COPR5"/>
    <property type="match status" value="1"/>
</dbReference>
<dbReference type="InterPro" id="IPR003107">
    <property type="entry name" value="HAT"/>
</dbReference>
<sequence>MAERVEQRLEDRVPELEQLERVGLFTHEEIRAVLKKATALEYKIQRRALRKEDFISYIQYEINLLELIKKRRARTGYSFKKEEIESSIMHRVHSLFKRATGKWKDDVQLWLSHVAFCKQWNAKHQLSKVFSTMLAIHPNKPAHGFHPLFPSLICIFFQYFRMELMNAEKQRKEKKELEQAKMNLEEFNYSEKILNGEMAHIIYRDAAQKIQGVEFRLALLSIAKLFDFTQDLQKEIIESLQAEYADNPLTWDYMARRELELGSLKSTEPTTKQMKVSEMTQREERCCAVFEEAVTAVPTEDMWKCYITFCLERSNRKTNSEQLKQKRLERTLSVFSKAHESSLLPETFYKQWLQLLLESSLSQKAAEVAEAATKRFSLSVEMWQMRLQVLIQLKSDNVTQCFEEALKHVKSKGTLPLWTLWVEWSEGTDSKDDTEALYQRSLHAVAPAESVTMKEKYLDWAYRNGGYKKVRRVFTSLHESRPLSLDFFRTMIRIEKEQESCRMLRLREYYERALREFGSAGSECLLKNNPCVLDGDSEGSEFSDISVYEDDTDLRMSAEMEDLCSKISSMPEDVTFPQQQAASTYEVEDWDKELEEAECNPYDPGDIYCGSFQENNLLASYSLPEDSLYNPCCHHAACLAFTLPVRVTEVGQFDDADE</sequence>
<evidence type="ECO:0000256" key="1">
    <source>
        <dbReference type="ARBA" id="ARBA00004604"/>
    </source>
</evidence>
<dbReference type="InterPro" id="IPR011990">
    <property type="entry name" value="TPR-like_helical_dom_sf"/>
</dbReference>
<evidence type="ECO:0000256" key="3">
    <source>
        <dbReference type="ARBA" id="ARBA00022552"/>
    </source>
</evidence>
<evidence type="ECO:0000259" key="6">
    <source>
        <dbReference type="Pfam" id="PF08640"/>
    </source>
</evidence>
<gene>
    <name evidence="8" type="ORF">ASZ78_005977</name>
</gene>
<keyword evidence="5" id="KW-0539">Nucleus</keyword>
<dbReference type="EMBL" id="MCFN01000472">
    <property type="protein sequence ID" value="OXB58362.1"/>
    <property type="molecule type" value="Genomic_DNA"/>
</dbReference>
<dbReference type="InterPro" id="IPR013949">
    <property type="entry name" value="Utp6"/>
</dbReference>
<feature type="domain" description="U3 small nucleolar RNA-associated protein 6 homolog C-terminal" evidence="7">
    <location>
        <begin position="284"/>
        <end position="522"/>
    </location>
</feature>
<dbReference type="GO" id="GO:0032040">
    <property type="term" value="C:small-subunit processome"/>
    <property type="evidence" value="ECO:0007669"/>
    <property type="project" value="TreeGrafter"/>
</dbReference>
<comment type="subcellular location">
    <subcellularLocation>
        <location evidence="1">Nucleus</location>
        <location evidence="1">Nucleolus</location>
    </subcellularLocation>
</comment>
<evidence type="ECO:0000256" key="4">
    <source>
        <dbReference type="ARBA" id="ARBA00022737"/>
    </source>
</evidence>
<name>A0A226MSX2_CALSU</name>
<dbReference type="SUPFAM" id="SSF48452">
    <property type="entry name" value="TPR-like"/>
    <property type="match status" value="1"/>
</dbReference>
<evidence type="ECO:0000256" key="5">
    <source>
        <dbReference type="ARBA" id="ARBA00023242"/>
    </source>
</evidence>
<comment type="caution">
    <text evidence="8">The sequence shown here is derived from an EMBL/GenBank/DDBJ whole genome shotgun (WGS) entry which is preliminary data.</text>
</comment>
<dbReference type="InterPro" id="IPR056907">
    <property type="entry name" value="UTP6_C"/>
</dbReference>
<organism evidence="8 9">
    <name type="scientific">Callipepla squamata</name>
    <name type="common">Scaled quail</name>
    <dbReference type="NCBI Taxonomy" id="9009"/>
    <lineage>
        <taxon>Eukaryota</taxon>
        <taxon>Metazoa</taxon>
        <taxon>Chordata</taxon>
        <taxon>Craniata</taxon>
        <taxon>Vertebrata</taxon>
        <taxon>Euteleostomi</taxon>
        <taxon>Archelosauria</taxon>
        <taxon>Archosauria</taxon>
        <taxon>Dinosauria</taxon>
        <taxon>Saurischia</taxon>
        <taxon>Theropoda</taxon>
        <taxon>Coelurosauria</taxon>
        <taxon>Aves</taxon>
        <taxon>Neognathae</taxon>
        <taxon>Galloanserae</taxon>
        <taxon>Galliformes</taxon>
        <taxon>Odontophoridae</taxon>
        <taxon>Callipepla</taxon>
    </lineage>
</organism>
<dbReference type="InterPro" id="IPR029289">
    <property type="entry name" value="COPR5"/>
</dbReference>
<dbReference type="GO" id="GO:0042393">
    <property type="term" value="F:histone binding"/>
    <property type="evidence" value="ECO:0007669"/>
    <property type="project" value="InterPro"/>
</dbReference>
<feature type="domain" description="U3 small nucleolar RNA-associated protein 6 N-terminal" evidence="6">
    <location>
        <begin position="9"/>
        <end position="91"/>
    </location>
</feature>
<reference evidence="8 9" key="1">
    <citation type="submission" date="2016-07" db="EMBL/GenBank/DDBJ databases">
        <title>Disparate Historic Effective Population Sizes Predicted by Modern Levels of Genome Diversity for the Scaled Quail (Callipepla squamata) and the Northern Bobwhite (Colinus virginianus): Inferences from First and Second Generation Draft Genome Assemblies for Sympatric New World Quail.</title>
        <authorList>
            <person name="Oldeschulte D.L."/>
            <person name="Halley Y.A."/>
            <person name="Bhattarai E.K."/>
            <person name="Brashear W.A."/>
            <person name="Hill J."/>
            <person name="Metz R.P."/>
            <person name="Johnson C.D."/>
            <person name="Rollins D."/>
            <person name="Peterson M.J."/>
            <person name="Bickhart D.M."/>
            <person name="Decker J.E."/>
            <person name="Seabury C.M."/>
        </authorList>
    </citation>
    <scope>NUCLEOTIDE SEQUENCE [LARGE SCALE GENOMIC DNA]</scope>
    <source>
        <strain evidence="8 9">Texas</strain>
        <tissue evidence="8">Leg muscle</tissue>
    </source>
</reference>
<evidence type="ECO:0000313" key="8">
    <source>
        <dbReference type="EMBL" id="OXB58362.1"/>
    </source>
</evidence>
<proteinExistence type="inferred from homology"/>
<dbReference type="OrthoDB" id="28112at2759"/>
<dbReference type="Proteomes" id="UP000198323">
    <property type="component" value="Unassembled WGS sequence"/>
</dbReference>
<dbReference type="InterPro" id="IPR055347">
    <property type="entry name" value="UTP6_N"/>
</dbReference>
<keyword evidence="3" id="KW-0698">rRNA processing</keyword>
<dbReference type="GO" id="GO:0000462">
    <property type="term" value="P:maturation of SSU-rRNA from tricistronic rRNA transcript (SSU-rRNA, 5.8S rRNA, LSU-rRNA)"/>
    <property type="evidence" value="ECO:0007669"/>
    <property type="project" value="InterPro"/>
</dbReference>
<comment type="similarity">
    <text evidence="2">Belongs to the UTP6 family.</text>
</comment>
<dbReference type="STRING" id="9009.A0A226MSX2"/>
<evidence type="ECO:0000256" key="2">
    <source>
        <dbReference type="ARBA" id="ARBA00010734"/>
    </source>
</evidence>
<dbReference type="AlphaFoldDB" id="A0A226MSX2"/>
<accession>A0A226MSX2</accession>
<dbReference type="PANTHER" id="PTHR23271">
    <property type="entry name" value="HEPATOCELLULAR CARCINOMA-ASSOCIATED ANTIGEN 66"/>
    <property type="match status" value="1"/>
</dbReference>